<evidence type="ECO:0000313" key="4">
    <source>
        <dbReference type="Proteomes" id="UP000095284"/>
    </source>
</evidence>
<keyword evidence="5" id="KW-1185">Reference proteome</keyword>
<reference evidence="6" key="1">
    <citation type="submission" date="2016-11" db="UniProtKB">
        <authorList>
            <consortium name="WormBaseParasite"/>
        </authorList>
    </citation>
    <scope>IDENTIFICATION</scope>
</reference>
<gene>
    <name evidence="2" type="ORF">BXYJ_LOCUS2041</name>
</gene>
<evidence type="ECO:0000256" key="1">
    <source>
        <dbReference type="SAM" id="SignalP"/>
    </source>
</evidence>
<dbReference type="WBParaSite" id="BXY_0471900.1">
    <property type="protein sequence ID" value="BXY_0471900.1"/>
    <property type="gene ID" value="BXY_0471900"/>
</dbReference>
<dbReference type="Proteomes" id="UP000659654">
    <property type="component" value="Unassembled WGS sequence"/>
</dbReference>
<proteinExistence type="predicted"/>
<dbReference type="EMBL" id="CAJFCV020000001">
    <property type="protein sequence ID" value="CAG9086775.1"/>
    <property type="molecule type" value="Genomic_DNA"/>
</dbReference>
<evidence type="ECO:0000313" key="2">
    <source>
        <dbReference type="EMBL" id="CAD5210663.1"/>
    </source>
</evidence>
<keyword evidence="1" id="KW-0732">Signal</keyword>
<dbReference type="EMBL" id="CAJFDI010000001">
    <property type="protein sequence ID" value="CAD5210663.1"/>
    <property type="molecule type" value="Genomic_DNA"/>
</dbReference>
<protein>
    <submittedName>
        <fullName evidence="2">(pine wood nematode) hypothetical protein</fullName>
    </submittedName>
</protein>
<dbReference type="AlphaFoldDB" id="A0A1I7RVF8"/>
<dbReference type="Proteomes" id="UP000582659">
    <property type="component" value="Unassembled WGS sequence"/>
</dbReference>
<accession>A0A1I7RVF8</accession>
<sequence>MLKVRYLVLISQLFTVIDTCLRTGLPDGFTIPPNFLTTLPPTTIPAGNNDRCVVPDGTLGITFDKGDFTPNGDTSGFVKAPVARCTSCQTGQRYFFDPTDQNTMDDAGSNGQEAARISCDNWANACVCNSANDCCTFDSNNVNFANMAVWCDANNNCQQYMSIKGTATLNCPSGNTYALDGAKAFSTAGNYFEVNAFSCQSCNGINSDPCMGPTVPV</sequence>
<organism evidence="4 6">
    <name type="scientific">Bursaphelenchus xylophilus</name>
    <name type="common">Pinewood nematode worm</name>
    <name type="synonym">Aphelenchoides xylophilus</name>
    <dbReference type="NCBI Taxonomy" id="6326"/>
    <lineage>
        <taxon>Eukaryota</taxon>
        <taxon>Metazoa</taxon>
        <taxon>Ecdysozoa</taxon>
        <taxon>Nematoda</taxon>
        <taxon>Chromadorea</taxon>
        <taxon>Rhabditida</taxon>
        <taxon>Tylenchina</taxon>
        <taxon>Tylenchomorpha</taxon>
        <taxon>Aphelenchoidea</taxon>
        <taxon>Aphelenchoididae</taxon>
        <taxon>Bursaphelenchus</taxon>
    </lineage>
</organism>
<evidence type="ECO:0000313" key="6">
    <source>
        <dbReference type="WBParaSite" id="BXY_0471900.1"/>
    </source>
</evidence>
<dbReference type="Proteomes" id="UP000095284">
    <property type="component" value="Unplaced"/>
</dbReference>
<evidence type="ECO:0000313" key="5">
    <source>
        <dbReference type="Proteomes" id="UP000659654"/>
    </source>
</evidence>
<reference evidence="3" key="2">
    <citation type="submission" date="2020-08" db="EMBL/GenBank/DDBJ databases">
        <authorList>
            <person name="Kikuchi T."/>
        </authorList>
    </citation>
    <scope>NUCLEOTIDE SEQUENCE</scope>
    <source>
        <strain evidence="2">Ka4C1</strain>
    </source>
</reference>
<name>A0A1I7RVF8_BURXY</name>
<feature type="signal peptide" evidence="1">
    <location>
        <begin position="1"/>
        <end position="19"/>
    </location>
</feature>
<evidence type="ECO:0000313" key="3">
    <source>
        <dbReference type="EMBL" id="CAG9086775.1"/>
    </source>
</evidence>
<feature type="chain" id="PRO_5036308662" evidence="1">
    <location>
        <begin position="20"/>
        <end position="217"/>
    </location>
</feature>
<dbReference type="OrthoDB" id="10408250at2759"/>